<keyword evidence="2" id="KW-1185">Reference proteome</keyword>
<dbReference type="RefSeq" id="WP_108827153.1">
    <property type="nucleotide sequence ID" value="NZ_OMOR01000001.1"/>
</dbReference>
<reference evidence="1 2" key="1">
    <citation type="submission" date="2018-03" db="EMBL/GenBank/DDBJ databases">
        <authorList>
            <person name="Keele B.F."/>
        </authorList>
    </citation>
    <scope>NUCLEOTIDE SEQUENCE [LARGE SCALE GENOMIC DNA]</scope>
    <source>
        <strain evidence="1 2">CECT 8599</strain>
    </source>
</reference>
<dbReference type="EMBL" id="OMOR01000001">
    <property type="protein sequence ID" value="SPH19862.1"/>
    <property type="molecule type" value="Genomic_DNA"/>
</dbReference>
<dbReference type="Proteomes" id="UP000244880">
    <property type="component" value="Unassembled WGS sequence"/>
</dbReference>
<organism evidence="1 2">
    <name type="scientific">Ascidiaceihabitans donghaensis</name>
    <dbReference type="NCBI Taxonomy" id="1510460"/>
    <lineage>
        <taxon>Bacteria</taxon>
        <taxon>Pseudomonadati</taxon>
        <taxon>Pseudomonadota</taxon>
        <taxon>Alphaproteobacteria</taxon>
        <taxon>Rhodobacterales</taxon>
        <taxon>Paracoccaceae</taxon>
        <taxon>Ascidiaceihabitans</taxon>
    </lineage>
</organism>
<sequence>MFRISKAQMAALNETATVRLKRRVAEQVILEAPAWAEERDALDAVIDQLFESGFTSFDTLYGATIGLILVAQRADMPDAAEARALTDAILFNQDHSAEARLAFFDAQELTEPASRLVAE</sequence>
<evidence type="ECO:0000313" key="2">
    <source>
        <dbReference type="Proteomes" id="UP000244880"/>
    </source>
</evidence>
<evidence type="ECO:0000313" key="1">
    <source>
        <dbReference type="EMBL" id="SPH19862.1"/>
    </source>
</evidence>
<gene>
    <name evidence="1" type="ORF">ASD8599_00602</name>
</gene>
<proteinExistence type="predicted"/>
<accession>A0A2R8B9Z3</accession>
<dbReference type="AlphaFoldDB" id="A0A2R8B9Z3"/>
<name>A0A2R8B9Z3_9RHOB</name>
<protein>
    <submittedName>
        <fullName evidence="1">Uncharacterized protein</fullName>
    </submittedName>
</protein>